<organism evidence="1 2">
    <name type="scientific">[Candida] subhashii</name>
    <dbReference type="NCBI Taxonomy" id="561895"/>
    <lineage>
        <taxon>Eukaryota</taxon>
        <taxon>Fungi</taxon>
        <taxon>Dikarya</taxon>
        <taxon>Ascomycota</taxon>
        <taxon>Saccharomycotina</taxon>
        <taxon>Pichiomycetes</taxon>
        <taxon>Debaryomycetaceae</taxon>
        <taxon>Spathaspora</taxon>
    </lineage>
</organism>
<sequence length="88" mass="9723">MLVSNYIQHAESGLHTFAQLAHHYTIETEEDSIDVSCTTIPLITSEIGVYYSVENICVRFSSTPQHVISLQKLNHHSGVANIPTAAEI</sequence>
<reference evidence="1 2" key="1">
    <citation type="journal article" date="2021" name="DNA Res.">
        <title>Genome analysis of Candida subhashii reveals its hybrid nature and dual mitochondrial genome conformations.</title>
        <authorList>
            <person name="Mixao V."/>
            <person name="Hegedusova E."/>
            <person name="Saus E."/>
            <person name="Pryszcz L.P."/>
            <person name="Cillingova A."/>
            <person name="Nosek J."/>
            <person name="Gabaldon T."/>
        </authorList>
    </citation>
    <scope>NUCLEOTIDE SEQUENCE [LARGE SCALE GENOMIC DNA]</scope>
    <source>
        <strain evidence="1 2">CBS 10753</strain>
    </source>
</reference>
<protein>
    <submittedName>
        <fullName evidence="1">Uncharacterized protein</fullName>
    </submittedName>
</protein>
<dbReference type="GeneID" id="73471240"/>
<name>A0A8J5QFK5_9ASCO</name>
<dbReference type="EMBL" id="JAGSYN010000185">
    <property type="protein sequence ID" value="KAG7662052.1"/>
    <property type="molecule type" value="Genomic_DNA"/>
</dbReference>
<evidence type="ECO:0000313" key="1">
    <source>
        <dbReference type="EMBL" id="KAG7662052.1"/>
    </source>
</evidence>
<evidence type="ECO:0000313" key="2">
    <source>
        <dbReference type="Proteomes" id="UP000694255"/>
    </source>
</evidence>
<dbReference type="Proteomes" id="UP000694255">
    <property type="component" value="Unassembled WGS sequence"/>
</dbReference>
<proteinExistence type="predicted"/>
<comment type="caution">
    <text evidence="1">The sequence shown here is derived from an EMBL/GenBank/DDBJ whole genome shotgun (WGS) entry which is preliminary data.</text>
</comment>
<dbReference type="RefSeq" id="XP_049262285.1">
    <property type="nucleotide sequence ID" value="XM_049408399.1"/>
</dbReference>
<gene>
    <name evidence="1" type="ORF">J8A68_004440</name>
</gene>
<dbReference type="AlphaFoldDB" id="A0A8J5QFK5"/>
<keyword evidence="2" id="KW-1185">Reference proteome</keyword>
<accession>A0A8J5QFK5</accession>